<dbReference type="Proteomes" id="UP000266302">
    <property type="component" value="Unassembled WGS sequence"/>
</dbReference>
<reference evidence="1 2" key="1">
    <citation type="submission" date="2018-09" db="EMBL/GenBank/DDBJ databases">
        <title>Draft genome of Simplicispira sp. NY-02.</title>
        <authorList>
            <person name="Im W.T."/>
        </authorList>
    </citation>
    <scope>NUCLEOTIDE SEQUENCE [LARGE SCALE GENOMIC DNA]</scope>
    <source>
        <strain evidence="1 2">NY-02</strain>
    </source>
</reference>
<gene>
    <name evidence="1" type="ORF">D3F03_01695</name>
</gene>
<evidence type="ECO:0000313" key="1">
    <source>
        <dbReference type="EMBL" id="RID99182.1"/>
    </source>
</evidence>
<dbReference type="AlphaFoldDB" id="A0A398C8H4"/>
<sequence length="268" mass="29209">MPETQLAAPLFIKEIFETAVDIAQTPFFFNDGGAPTYLSQPPAGVAPIEPAATHPAMAMGNEYVVAEVLGVKPTPPYGIETQLGFAARQVDFAPLWATRDVAAAFGITLVEPGQVVRLSSPVAQLQQIEYEYGVFAGHWSPYQGTGNTLLSVVCTDLEHHDFPHVFASTDPTQPLVISVGRYWPALGKIRLADLWVPRGSALYIPPKPASTSLECIDLHNNRNSARACWGDIRQGSIVTHTLLQKDHGFFYWYWNAIDTGHGQPVAIG</sequence>
<proteinExistence type="predicted"/>
<comment type="caution">
    <text evidence="1">The sequence shown here is derived from an EMBL/GenBank/DDBJ whole genome shotgun (WGS) entry which is preliminary data.</text>
</comment>
<dbReference type="RefSeq" id="WP_119107633.1">
    <property type="nucleotide sequence ID" value="NZ_QXJC01000001.1"/>
</dbReference>
<evidence type="ECO:0000313" key="2">
    <source>
        <dbReference type="Proteomes" id="UP000266302"/>
    </source>
</evidence>
<organism evidence="1 2">
    <name type="scientific">Simplicispira hankyongi</name>
    <dbReference type="NCBI Taxonomy" id="2315688"/>
    <lineage>
        <taxon>Bacteria</taxon>
        <taxon>Pseudomonadati</taxon>
        <taxon>Pseudomonadota</taxon>
        <taxon>Betaproteobacteria</taxon>
        <taxon>Burkholderiales</taxon>
        <taxon>Comamonadaceae</taxon>
        <taxon>Simplicispira</taxon>
    </lineage>
</organism>
<dbReference type="OrthoDB" id="7593194at2"/>
<accession>A0A398C8H4</accession>
<protein>
    <submittedName>
        <fullName evidence="1">Uncharacterized protein</fullName>
    </submittedName>
</protein>
<dbReference type="EMBL" id="QXJC01000001">
    <property type="protein sequence ID" value="RID99182.1"/>
    <property type="molecule type" value="Genomic_DNA"/>
</dbReference>
<name>A0A398C8H4_9BURK</name>
<keyword evidence="2" id="KW-1185">Reference proteome</keyword>